<dbReference type="EMBL" id="UYRU01089980">
    <property type="protein sequence ID" value="VDN36995.1"/>
    <property type="molecule type" value="Genomic_DNA"/>
</dbReference>
<dbReference type="AlphaFoldDB" id="A0A3P7N3R4"/>
<protein>
    <submittedName>
        <fullName evidence="2">Uncharacterized protein</fullName>
    </submittedName>
</protein>
<feature type="region of interest" description="Disordered" evidence="1">
    <location>
        <begin position="76"/>
        <end position="126"/>
    </location>
</feature>
<dbReference type="Proteomes" id="UP000281553">
    <property type="component" value="Unassembled WGS sequence"/>
</dbReference>
<proteinExistence type="predicted"/>
<evidence type="ECO:0000313" key="3">
    <source>
        <dbReference type="Proteomes" id="UP000281553"/>
    </source>
</evidence>
<evidence type="ECO:0000313" key="2">
    <source>
        <dbReference type="EMBL" id="VDN36995.1"/>
    </source>
</evidence>
<accession>A0A3P7N3R4</accession>
<name>A0A3P7N3R4_DIBLA</name>
<evidence type="ECO:0000256" key="1">
    <source>
        <dbReference type="SAM" id="MobiDB-lite"/>
    </source>
</evidence>
<keyword evidence="3" id="KW-1185">Reference proteome</keyword>
<organism evidence="2 3">
    <name type="scientific">Dibothriocephalus latus</name>
    <name type="common">Fish tapeworm</name>
    <name type="synonym">Diphyllobothrium latum</name>
    <dbReference type="NCBI Taxonomy" id="60516"/>
    <lineage>
        <taxon>Eukaryota</taxon>
        <taxon>Metazoa</taxon>
        <taxon>Spiralia</taxon>
        <taxon>Lophotrochozoa</taxon>
        <taxon>Platyhelminthes</taxon>
        <taxon>Cestoda</taxon>
        <taxon>Eucestoda</taxon>
        <taxon>Diphyllobothriidea</taxon>
        <taxon>Diphyllobothriidae</taxon>
        <taxon>Dibothriocephalus</taxon>
    </lineage>
</organism>
<sequence>MDGIERSDEVNKDDGCKLFVAISRNSMHQLKHFEKSGTNKQGRNFLTAEFGEWPAERAALDVLELNRLIAIPEEFIPTGFDPGDAGAPDDANDQPGGGGGDDDGDAGTRPQPTYDVKKPKKRRKSR</sequence>
<reference evidence="2 3" key="1">
    <citation type="submission" date="2018-11" db="EMBL/GenBank/DDBJ databases">
        <authorList>
            <consortium name="Pathogen Informatics"/>
        </authorList>
    </citation>
    <scope>NUCLEOTIDE SEQUENCE [LARGE SCALE GENOMIC DNA]</scope>
</reference>
<gene>
    <name evidence="2" type="ORF">DILT_LOCUS17192</name>
</gene>